<evidence type="ECO:0000259" key="9">
    <source>
        <dbReference type="Pfam" id="PF00884"/>
    </source>
</evidence>
<feature type="domain" description="Sulfatase N-terminal" evidence="9">
    <location>
        <begin position="28"/>
        <end position="370"/>
    </location>
</feature>
<evidence type="ECO:0000256" key="6">
    <source>
        <dbReference type="ARBA" id="ARBA00022837"/>
    </source>
</evidence>
<keyword evidence="3" id="KW-0479">Metal-binding</keyword>
<dbReference type="CDD" id="cd16030">
    <property type="entry name" value="iduronate-2-sulfatase"/>
    <property type="match status" value="1"/>
</dbReference>
<dbReference type="EMBL" id="JAENIL010000016">
    <property type="protein sequence ID" value="MBK1877247.1"/>
    <property type="molecule type" value="Genomic_DNA"/>
</dbReference>
<dbReference type="AlphaFoldDB" id="A0A934RUV2"/>
<dbReference type="InterPro" id="IPR035874">
    <property type="entry name" value="IDS"/>
</dbReference>
<protein>
    <submittedName>
        <fullName evidence="10">Sulfatase</fullName>
    </submittedName>
</protein>
<dbReference type="GO" id="GO:0004423">
    <property type="term" value="F:iduronate-2-sulfatase activity"/>
    <property type="evidence" value="ECO:0007669"/>
    <property type="project" value="InterPro"/>
</dbReference>
<dbReference type="Proteomes" id="UP000617628">
    <property type="component" value="Unassembled WGS sequence"/>
</dbReference>
<feature type="region of interest" description="Disordered" evidence="7">
    <location>
        <begin position="479"/>
        <end position="510"/>
    </location>
</feature>
<evidence type="ECO:0000313" key="11">
    <source>
        <dbReference type="Proteomes" id="UP000617628"/>
    </source>
</evidence>
<comment type="similarity">
    <text evidence="2">Belongs to the sulfatase family.</text>
</comment>
<reference evidence="10" key="1">
    <citation type="submission" date="2021-01" db="EMBL/GenBank/DDBJ databases">
        <title>Modified the classification status of verrucomicrobia.</title>
        <authorList>
            <person name="Feng X."/>
        </authorList>
    </citation>
    <scope>NUCLEOTIDE SEQUENCE</scope>
    <source>
        <strain evidence="10">KCTC 13126</strain>
    </source>
</reference>
<evidence type="ECO:0000256" key="5">
    <source>
        <dbReference type="ARBA" id="ARBA00022801"/>
    </source>
</evidence>
<dbReference type="GO" id="GO:0046872">
    <property type="term" value="F:metal ion binding"/>
    <property type="evidence" value="ECO:0007669"/>
    <property type="project" value="UniProtKB-KW"/>
</dbReference>
<dbReference type="Gene3D" id="3.40.720.10">
    <property type="entry name" value="Alkaline Phosphatase, subunit A"/>
    <property type="match status" value="1"/>
</dbReference>
<dbReference type="PANTHER" id="PTHR45953:SF1">
    <property type="entry name" value="IDURONATE 2-SULFATASE"/>
    <property type="match status" value="1"/>
</dbReference>
<accession>A0A934RUV2</accession>
<feature type="chain" id="PRO_5038010310" evidence="8">
    <location>
        <begin position="22"/>
        <end position="510"/>
    </location>
</feature>
<organism evidence="10 11">
    <name type="scientific">Pelagicoccus mobilis</name>
    <dbReference type="NCBI Taxonomy" id="415221"/>
    <lineage>
        <taxon>Bacteria</taxon>
        <taxon>Pseudomonadati</taxon>
        <taxon>Verrucomicrobiota</taxon>
        <taxon>Opitutia</taxon>
        <taxon>Puniceicoccales</taxon>
        <taxon>Pelagicoccaceae</taxon>
        <taxon>Pelagicoccus</taxon>
    </lineage>
</organism>
<evidence type="ECO:0000256" key="4">
    <source>
        <dbReference type="ARBA" id="ARBA00022729"/>
    </source>
</evidence>
<evidence type="ECO:0000256" key="2">
    <source>
        <dbReference type="ARBA" id="ARBA00008779"/>
    </source>
</evidence>
<name>A0A934RUV2_9BACT</name>
<dbReference type="GO" id="GO:0005737">
    <property type="term" value="C:cytoplasm"/>
    <property type="evidence" value="ECO:0007669"/>
    <property type="project" value="TreeGrafter"/>
</dbReference>
<keyword evidence="5" id="KW-0378">Hydrolase</keyword>
<dbReference type="InterPro" id="IPR000917">
    <property type="entry name" value="Sulfatase_N"/>
</dbReference>
<evidence type="ECO:0000256" key="7">
    <source>
        <dbReference type="SAM" id="MobiDB-lite"/>
    </source>
</evidence>
<keyword evidence="6" id="KW-0106">Calcium</keyword>
<evidence type="ECO:0000256" key="3">
    <source>
        <dbReference type="ARBA" id="ARBA00022723"/>
    </source>
</evidence>
<dbReference type="Pfam" id="PF00884">
    <property type="entry name" value="Sulfatase"/>
    <property type="match status" value="1"/>
</dbReference>
<keyword evidence="11" id="KW-1185">Reference proteome</keyword>
<dbReference type="InterPro" id="IPR017850">
    <property type="entry name" value="Alkaline_phosphatase_core_sf"/>
</dbReference>
<evidence type="ECO:0000256" key="1">
    <source>
        <dbReference type="ARBA" id="ARBA00001913"/>
    </source>
</evidence>
<sequence length="510" mass="57429">MNPLVKYLFSSLLLLSATAYSESGEPLNVLFIGVDDLRVELGCYGDAIAKTPNIDKLAEDGLLFERAYVQQAVCAASRASLLTGCRPDSTGVDYPYSEYFMHEFRKARPSISEFFFNNGYFSRTLGKIHHGPEDDMTELHYTPTWNVHYLDPHNIALGKKYKRGTSKETPAFEFVDASELAYKDGMTTAEAIDTMRRAQQKDAPFFLGVGYYKPHLPWVAPKEYWDLYEGVDVGISPVPSLPDGAPDYATTHYALPKYYGESDSRSRRLSDDRARELRRAYFACVSFIDAQVGHLMDELDRLDLRDNTIVVFWSDHGWHLGDQGAWGKTTNYEWATRAPLILSVPGSGGARTSALVEYVDLYPTLAELAGFEVPDFIEGTSLVPLLESPDRDWKSAAFSQFPRGKGKEGYAIRTDRYRYVEWWEKDGTEKKALLSRELYDHESDPLETVNIAETAAHSETVEMLSRQLVAGWRSALPSGFNNESSNPLAPLPVVKPEKNPASTRKSKKRK</sequence>
<dbReference type="RefSeq" id="WP_200355463.1">
    <property type="nucleotide sequence ID" value="NZ_JAENIL010000016.1"/>
</dbReference>
<evidence type="ECO:0000256" key="8">
    <source>
        <dbReference type="SAM" id="SignalP"/>
    </source>
</evidence>
<comment type="caution">
    <text evidence="10">The sequence shown here is derived from an EMBL/GenBank/DDBJ whole genome shotgun (WGS) entry which is preliminary data.</text>
</comment>
<evidence type="ECO:0000313" key="10">
    <source>
        <dbReference type="EMBL" id="MBK1877247.1"/>
    </source>
</evidence>
<feature type="signal peptide" evidence="8">
    <location>
        <begin position="1"/>
        <end position="21"/>
    </location>
</feature>
<dbReference type="SUPFAM" id="SSF53649">
    <property type="entry name" value="Alkaline phosphatase-like"/>
    <property type="match status" value="1"/>
</dbReference>
<comment type="cofactor">
    <cofactor evidence="1">
        <name>Ca(2+)</name>
        <dbReference type="ChEBI" id="CHEBI:29108"/>
    </cofactor>
</comment>
<dbReference type="PANTHER" id="PTHR45953">
    <property type="entry name" value="IDURONATE 2-SULFATASE"/>
    <property type="match status" value="1"/>
</dbReference>
<keyword evidence="4 8" id="KW-0732">Signal</keyword>
<gene>
    <name evidence="10" type="ORF">JIN87_10230</name>
</gene>
<proteinExistence type="inferred from homology"/>